<comment type="similarity">
    <text evidence="1">Belongs to the proteasome inhibitor PI31 family.</text>
</comment>
<proteinExistence type="inferred from homology"/>
<feature type="chain" id="PRO_5042057917" evidence="2">
    <location>
        <begin position="24"/>
        <end position="129"/>
    </location>
</feature>
<evidence type="ECO:0000256" key="2">
    <source>
        <dbReference type="SAM" id="SignalP"/>
    </source>
</evidence>
<dbReference type="PANTHER" id="PTHR13266:SF1">
    <property type="entry name" value="PROTEASOME INHIBITOR PI31 SUBUNIT"/>
    <property type="match status" value="1"/>
</dbReference>
<accession>A0AAE1R0C9</accession>
<evidence type="ECO:0000313" key="4">
    <source>
        <dbReference type="Proteomes" id="UP001291623"/>
    </source>
</evidence>
<reference evidence="3" key="1">
    <citation type="submission" date="2023-12" db="EMBL/GenBank/DDBJ databases">
        <title>Genome assembly of Anisodus tanguticus.</title>
        <authorList>
            <person name="Wang Y.-J."/>
        </authorList>
    </citation>
    <scope>NUCLEOTIDE SEQUENCE</scope>
    <source>
        <strain evidence="3">KB-2021</strain>
        <tissue evidence="3">Leaf</tissue>
    </source>
</reference>
<dbReference type="PANTHER" id="PTHR13266">
    <property type="entry name" value="PROTEASOME INHIBITOR"/>
    <property type="match status" value="1"/>
</dbReference>
<keyword evidence="2" id="KW-0732">Signal</keyword>
<dbReference type="GO" id="GO:0004866">
    <property type="term" value="F:endopeptidase inhibitor activity"/>
    <property type="evidence" value="ECO:0007669"/>
    <property type="project" value="InterPro"/>
</dbReference>
<protein>
    <submittedName>
        <fullName evidence="3">Uncharacterized protein</fullName>
    </submittedName>
</protein>
<dbReference type="GO" id="GO:0070628">
    <property type="term" value="F:proteasome binding"/>
    <property type="evidence" value="ECO:0007669"/>
    <property type="project" value="InterPro"/>
</dbReference>
<dbReference type="Proteomes" id="UP001291623">
    <property type="component" value="Unassembled WGS sequence"/>
</dbReference>
<sequence length="129" mass="13611">MAMPPLQLLQIVPLAIRATLILARTAGPPCLCTLSLYPSLLEIARLDPLTIALCAAVGAHQYMVPPIPGVCGSDLFPGPGAGVYPTRGEPGVGGSMLVGPNDPRFSVEWVGILVYLEDVRKSLNIPLRL</sequence>
<dbReference type="GO" id="GO:0043161">
    <property type="term" value="P:proteasome-mediated ubiquitin-dependent protein catabolic process"/>
    <property type="evidence" value="ECO:0007669"/>
    <property type="project" value="InterPro"/>
</dbReference>
<dbReference type="EMBL" id="JAVYJV010000021">
    <property type="protein sequence ID" value="KAK4342838.1"/>
    <property type="molecule type" value="Genomic_DNA"/>
</dbReference>
<organism evidence="3 4">
    <name type="scientific">Anisodus tanguticus</name>
    <dbReference type="NCBI Taxonomy" id="243964"/>
    <lineage>
        <taxon>Eukaryota</taxon>
        <taxon>Viridiplantae</taxon>
        <taxon>Streptophyta</taxon>
        <taxon>Embryophyta</taxon>
        <taxon>Tracheophyta</taxon>
        <taxon>Spermatophyta</taxon>
        <taxon>Magnoliopsida</taxon>
        <taxon>eudicotyledons</taxon>
        <taxon>Gunneridae</taxon>
        <taxon>Pentapetalae</taxon>
        <taxon>asterids</taxon>
        <taxon>lamiids</taxon>
        <taxon>Solanales</taxon>
        <taxon>Solanaceae</taxon>
        <taxon>Solanoideae</taxon>
        <taxon>Hyoscyameae</taxon>
        <taxon>Anisodus</taxon>
    </lineage>
</organism>
<name>A0AAE1R0C9_9SOLA</name>
<dbReference type="AlphaFoldDB" id="A0AAE1R0C9"/>
<gene>
    <name evidence="3" type="ORF">RND71_038654</name>
</gene>
<evidence type="ECO:0000313" key="3">
    <source>
        <dbReference type="EMBL" id="KAK4342838.1"/>
    </source>
</evidence>
<evidence type="ECO:0000256" key="1">
    <source>
        <dbReference type="ARBA" id="ARBA00006405"/>
    </source>
</evidence>
<comment type="caution">
    <text evidence="3">The sequence shown here is derived from an EMBL/GenBank/DDBJ whole genome shotgun (WGS) entry which is preliminary data.</text>
</comment>
<dbReference type="InterPro" id="IPR045128">
    <property type="entry name" value="PI31-like"/>
</dbReference>
<keyword evidence="4" id="KW-1185">Reference proteome</keyword>
<feature type="signal peptide" evidence="2">
    <location>
        <begin position="1"/>
        <end position="23"/>
    </location>
</feature>